<dbReference type="PANTHER" id="PTHR32319">
    <property type="entry name" value="BACTERIAL HEMOLYSIN-LIKE PROTEIN"/>
    <property type="match status" value="1"/>
</dbReference>
<dbReference type="InterPro" id="IPR002942">
    <property type="entry name" value="S4_RNA-bd"/>
</dbReference>
<dbReference type="GO" id="GO:0008168">
    <property type="term" value="F:methyltransferase activity"/>
    <property type="evidence" value="ECO:0007669"/>
    <property type="project" value="UniProtKB-KW"/>
</dbReference>
<dbReference type="PANTHER" id="PTHR32319:SF0">
    <property type="entry name" value="BACTERIAL HEMOLYSIN-LIKE PROTEIN"/>
    <property type="match status" value="1"/>
</dbReference>
<protein>
    <submittedName>
        <fullName evidence="5">TlyA family RNA methyltransferase</fullName>
    </submittedName>
</protein>
<evidence type="ECO:0000259" key="4">
    <source>
        <dbReference type="SMART" id="SM00363"/>
    </source>
</evidence>
<dbReference type="Gene3D" id="3.40.50.150">
    <property type="entry name" value="Vaccinia Virus protein VP39"/>
    <property type="match status" value="1"/>
</dbReference>
<dbReference type="Pfam" id="PF01728">
    <property type="entry name" value="FtsJ"/>
    <property type="match status" value="1"/>
</dbReference>
<dbReference type="Proteomes" id="UP000671862">
    <property type="component" value="Chromosome"/>
</dbReference>
<dbReference type="Gene3D" id="3.10.290.10">
    <property type="entry name" value="RNA-binding S4 domain"/>
    <property type="match status" value="1"/>
</dbReference>
<keyword evidence="1 3" id="KW-0694">RNA-binding</keyword>
<dbReference type="PIRSF" id="PIRSF005578">
    <property type="entry name" value="TlyA"/>
    <property type="match status" value="1"/>
</dbReference>
<accession>A0ABX7SB30</accession>
<evidence type="ECO:0000256" key="1">
    <source>
        <dbReference type="ARBA" id="ARBA00022884"/>
    </source>
</evidence>
<gene>
    <name evidence="5" type="ORF">JYK00_03280</name>
</gene>
<dbReference type="RefSeq" id="WP_207567267.1">
    <property type="nucleotide sequence ID" value="NZ_CP071446.1"/>
</dbReference>
<reference evidence="5 6" key="1">
    <citation type="submission" date="2021-03" db="EMBL/GenBank/DDBJ databases">
        <title>Thermosipho ferrireducens sp.nov., an anaerobic thermophilic iron-reducing bacterium isolated from a deep-sea hydrothermal sulfide deposits.</title>
        <authorList>
            <person name="Zeng X."/>
            <person name="Chen Y."/>
            <person name="Shao Z."/>
        </authorList>
    </citation>
    <scope>NUCLEOTIDE SEQUENCE [LARGE SCALE GENOMIC DNA]</scope>
    <source>
        <strain evidence="5 6">JL129W03</strain>
    </source>
</reference>
<dbReference type="SUPFAM" id="SSF53335">
    <property type="entry name" value="S-adenosyl-L-methionine-dependent methyltransferases"/>
    <property type="match status" value="1"/>
</dbReference>
<dbReference type="NCBIfam" id="TIGR00478">
    <property type="entry name" value="tly"/>
    <property type="match status" value="1"/>
</dbReference>
<dbReference type="InterPro" id="IPR029063">
    <property type="entry name" value="SAM-dependent_MTases_sf"/>
</dbReference>
<dbReference type="InterPro" id="IPR004538">
    <property type="entry name" value="Hemolysin_A/TlyA"/>
</dbReference>
<dbReference type="InterPro" id="IPR002877">
    <property type="entry name" value="RNA_MeTrfase_FtsJ_dom"/>
</dbReference>
<evidence type="ECO:0000313" key="6">
    <source>
        <dbReference type="Proteomes" id="UP000671862"/>
    </source>
</evidence>
<dbReference type="SUPFAM" id="SSF55174">
    <property type="entry name" value="Alpha-L RNA-binding motif"/>
    <property type="match status" value="1"/>
</dbReference>
<dbReference type="CDD" id="cd00165">
    <property type="entry name" value="S4"/>
    <property type="match status" value="1"/>
</dbReference>
<dbReference type="EMBL" id="CP071446">
    <property type="protein sequence ID" value="QTA38550.1"/>
    <property type="molecule type" value="Genomic_DNA"/>
</dbReference>
<feature type="domain" description="RNA-binding S4" evidence="4">
    <location>
        <begin position="7"/>
        <end position="71"/>
    </location>
</feature>
<evidence type="ECO:0000256" key="2">
    <source>
        <dbReference type="ARBA" id="ARBA00029460"/>
    </source>
</evidence>
<dbReference type="SMART" id="SM00363">
    <property type="entry name" value="S4"/>
    <property type="match status" value="1"/>
</dbReference>
<organism evidence="5 6">
    <name type="scientific">Thermosipho ferrireducens</name>
    <dbReference type="NCBI Taxonomy" id="2571116"/>
    <lineage>
        <taxon>Bacteria</taxon>
        <taxon>Thermotogati</taxon>
        <taxon>Thermotogota</taxon>
        <taxon>Thermotogae</taxon>
        <taxon>Thermotogales</taxon>
        <taxon>Fervidobacteriaceae</taxon>
        <taxon>Thermosipho</taxon>
    </lineage>
</organism>
<dbReference type="InterPro" id="IPR036986">
    <property type="entry name" value="S4_RNA-bd_sf"/>
</dbReference>
<comment type="similarity">
    <text evidence="2">Belongs to the TlyA family.</text>
</comment>
<keyword evidence="5" id="KW-0808">Transferase</keyword>
<dbReference type="Pfam" id="PF01479">
    <property type="entry name" value="S4"/>
    <property type="match status" value="1"/>
</dbReference>
<evidence type="ECO:0000313" key="5">
    <source>
        <dbReference type="EMBL" id="QTA38550.1"/>
    </source>
</evidence>
<evidence type="ECO:0000256" key="3">
    <source>
        <dbReference type="PROSITE-ProRule" id="PRU00182"/>
    </source>
</evidence>
<keyword evidence="5" id="KW-0489">Methyltransferase</keyword>
<dbReference type="InterPro" id="IPR047048">
    <property type="entry name" value="TlyA"/>
</dbReference>
<dbReference type="PROSITE" id="PS50889">
    <property type="entry name" value="S4"/>
    <property type="match status" value="1"/>
</dbReference>
<sequence>MKEKDKERLDILLFERGLAESREKAKRLIMGGKVIVDNQLVDKPGKLVSRNSNIRLKSQEKYVSRGGYKLEGAWKVFKFDIKGKTVCDIGASTGGFTDFLLQKGAKKIFCIDVGYGQLHWKIRNDPRVVVLERTNARYITSKHLGEKVDLVVCDVSFISIKKILPVIKNILKDNGTAVILIKPQFEAGKENVGKGGIVKSKNVQKKVINDIINKSKEEGLCPIDLTFSPIKGSEGNIEFFLKLNLTPLCNTRIENMVDYIVETAWEVLGVEK</sequence>
<dbReference type="GO" id="GO:0032259">
    <property type="term" value="P:methylation"/>
    <property type="evidence" value="ECO:0007669"/>
    <property type="project" value="UniProtKB-KW"/>
</dbReference>
<name>A0ABX7SB30_9BACT</name>
<dbReference type="CDD" id="cd02440">
    <property type="entry name" value="AdoMet_MTases"/>
    <property type="match status" value="1"/>
</dbReference>
<proteinExistence type="inferred from homology"/>
<keyword evidence="6" id="KW-1185">Reference proteome</keyword>